<dbReference type="Pfam" id="PF04480">
    <property type="entry name" value="DUF559"/>
    <property type="match status" value="1"/>
</dbReference>
<reference evidence="2 3" key="1">
    <citation type="submission" date="2019-12" db="EMBL/GenBank/DDBJ databases">
        <title>Rhizobium genotypes associated with high levels of biological nitrogen fixation by grain legumes in a temperate-maritime cropping system.</title>
        <authorList>
            <person name="Maluk M."/>
            <person name="Francesc Ferrando Molina F."/>
            <person name="Lopez Del Egido L."/>
            <person name="Lafos M."/>
            <person name="Langarica-Fuentes A."/>
            <person name="Gebre Yohannes G."/>
            <person name="Young M.W."/>
            <person name="Martin P."/>
            <person name="Gantlett R."/>
            <person name="Kenicer G."/>
            <person name="Hawes C."/>
            <person name="Begg G.S."/>
            <person name="Quilliam R.S."/>
            <person name="Squire G.R."/>
            <person name="Poole P.S."/>
            <person name="Young P.W."/>
            <person name="Iannetta P.M."/>
            <person name="James E.K."/>
        </authorList>
    </citation>
    <scope>NUCLEOTIDE SEQUENCE [LARGE SCALE GENOMIC DNA]</scope>
    <source>
        <strain evidence="2 3">JHI985</strain>
    </source>
</reference>
<accession>A0AAE4YRQ0</accession>
<sequence length="129" mass="14811">MAEAAWRTIKISGSRHILPNARRMRKAMTDAELKLWNELRAHRLMGLSFRRQMPIAGYIVDFACPIHRLIVEIDGSQHALAPKVAADEIKTQRLQADGWTVLRFWNDDILRDIDNVCSHIIRTIGTDLP</sequence>
<evidence type="ECO:0000313" key="2">
    <source>
        <dbReference type="EMBL" id="NEI49982.1"/>
    </source>
</evidence>
<gene>
    <name evidence="2" type="ORF">GR217_20010</name>
</gene>
<dbReference type="EMBL" id="WUFC01000016">
    <property type="protein sequence ID" value="NEI49982.1"/>
    <property type="molecule type" value="Genomic_DNA"/>
</dbReference>
<protein>
    <submittedName>
        <fullName evidence="2">DUF559 domain-containing protein</fullName>
    </submittedName>
</protein>
<dbReference type="PANTHER" id="PTHR38590">
    <property type="entry name" value="BLL0828 PROTEIN"/>
    <property type="match status" value="1"/>
</dbReference>
<dbReference type="PANTHER" id="PTHR38590:SF1">
    <property type="entry name" value="BLL0828 PROTEIN"/>
    <property type="match status" value="1"/>
</dbReference>
<organism evidence="2 3">
    <name type="scientific">Rhizobium ruizarguesonis</name>
    <dbReference type="NCBI Taxonomy" id="2081791"/>
    <lineage>
        <taxon>Bacteria</taxon>
        <taxon>Pseudomonadati</taxon>
        <taxon>Pseudomonadota</taxon>
        <taxon>Alphaproteobacteria</taxon>
        <taxon>Hyphomicrobiales</taxon>
        <taxon>Rhizobiaceae</taxon>
        <taxon>Rhizobium/Agrobacterium group</taxon>
        <taxon>Rhizobium</taxon>
    </lineage>
</organism>
<dbReference type="AlphaFoldDB" id="A0AAE4YRQ0"/>
<comment type="caution">
    <text evidence="2">The sequence shown here is derived from an EMBL/GenBank/DDBJ whole genome shotgun (WGS) entry which is preliminary data.</text>
</comment>
<dbReference type="InterPro" id="IPR047216">
    <property type="entry name" value="Endonuclease_DUF559_bact"/>
</dbReference>
<dbReference type="Proteomes" id="UP000661163">
    <property type="component" value="Unassembled WGS sequence"/>
</dbReference>
<evidence type="ECO:0000259" key="1">
    <source>
        <dbReference type="Pfam" id="PF04480"/>
    </source>
</evidence>
<proteinExistence type="predicted"/>
<feature type="domain" description="DUF559" evidence="1">
    <location>
        <begin position="19"/>
        <end position="124"/>
    </location>
</feature>
<dbReference type="Gene3D" id="3.40.960.10">
    <property type="entry name" value="VSR Endonuclease"/>
    <property type="match status" value="1"/>
</dbReference>
<dbReference type="RefSeq" id="WP_130681439.1">
    <property type="nucleotide sequence ID" value="NZ_SIKW01000001.1"/>
</dbReference>
<name>A0AAE4YRQ0_9HYPH</name>
<dbReference type="SUPFAM" id="SSF52980">
    <property type="entry name" value="Restriction endonuclease-like"/>
    <property type="match status" value="1"/>
</dbReference>
<dbReference type="InterPro" id="IPR007569">
    <property type="entry name" value="DUF559"/>
</dbReference>
<evidence type="ECO:0000313" key="3">
    <source>
        <dbReference type="Proteomes" id="UP000661163"/>
    </source>
</evidence>
<dbReference type="InterPro" id="IPR011335">
    <property type="entry name" value="Restrct_endonuc-II-like"/>
</dbReference>
<dbReference type="CDD" id="cd01038">
    <property type="entry name" value="Endonuclease_DUF559"/>
    <property type="match status" value="1"/>
</dbReference>